<comment type="subcellular location">
    <subcellularLocation>
        <location evidence="1">Cell membrane</location>
        <topology evidence="1">Peripheral membrane protein</topology>
    </subcellularLocation>
</comment>
<evidence type="ECO:0000256" key="6">
    <source>
        <dbReference type="ARBA" id="ARBA00022741"/>
    </source>
</evidence>
<dbReference type="InterPro" id="IPR050388">
    <property type="entry name" value="ABC_Ni/Peptide_Import"/>
</dbReference>
<keyword evidence="9" id="KW-0472">Membrane</keyword>
<dbReference type="PROSITE" id="PS00211">
    <property type="entry name" value="ABC_TRANSPORTER_1"/>
    <property type="match status" value="1"/>
</dbReference>
<dbReference type="RefSeq" id="WP_019687354.1">
    <property type="nucleotide sequence ID" value="NZ_CP036496.1"/>
</dbReference>
<dbReference type="AlphaFoldDB" id="A0A378Y0H4"/>
<evidence type="ECO:0000313" key="13">
    <source>
        <dbReference type="Proteomes" id="UP000254400"/>
    </source>
</evidence>
<evidence type="ECO:0000256" key="9">
    <source>
        <dbReference type="ARBA" id="ARBA00023136"/>
    </source>
</evidence>
<keyword evidence="7 12" id="KW-0067">ATP-binding</keyword>
<keyword evidence="6" id="KW-0547">Nucleotide-binding</keyword>
<dbReference type="Pfam" id="PF08352">
    <property type="entry name" value="oligo_HPY"/>
    <property type="match status" value="1"/>
</dbReference>
<dbReference type="EMBL" id="UGSC01000001">
    <property type="protein sequence ID" value="SUA69837.1"/>
    <property type="molecule type" value="Genomic_DNA"/>
</dbReference>
<name>A0A378Y0H4_PAEPO</name>
<keyword evidence="12" id="KW-0378">Hydrolase</keyword>
<dbReference type="GO" id="GO:0016887">
    <property type="term" value="F:ATP hydrolysis activity"/>
    <property type="evidence" value="ECO:0007669"/>
    <property type="project" value="InterPro"/>
</dbReference>
<evidence type="ECO:0000256" key="8">
    <source>
        <dbReference type="ARBA" id="ARBA00022967"/>
    </source>
</evidence>
<dbReference type="GO" id="GO:0015833">
    <property type="term" value="P:peptide transport"/>
    <property type="evidence" value="ECO:0007669"/>
    <property type="project" value="InterPro"/>
</dbReference>
<reference evidence="12 13" key="1">
    <citation type="submission" date="2018-06" db="EMBL/GenBank/DDBJ databases">
        <authorList>
            <consortium name="Pathogen Informatics"/>
            <person name="Doyle S."/>
        </authorList>
    </citation>
    <scope>NUCLEOTIDE SEQUENCE [LARGE SCALE GENOMIC DNA]</scope>
    <source>
        <strain evidence="12 13">NCTC10343</strain>
    </source>
</reference>
<evidence type="ECO:0000256" key="1">
    <source>
        <dbReference type="ARBA" id="ARBA00004202"/>
    </source>
</evidence>
<dbReference type="SUPFAM" id="SSF52540">
    <property type="entry name" value="P-loop containing nucleoside triphosphate hydrolases"/>
    <property type="match status" value="1"/>
</dbReference>
<dbReference type="EC" id="3.6.3.27" evidence="12"/>
<evidence type="ECO:0000256" key="5">
    <source>
        <dbReference type="ARBA" id="ARBA00022519"/>
    </source>
</evidence>
<dbReference type="PROSITE" id="PS50893">
    <property type="entry name" value="ABC_TRANSPORTER_2"/>
    <property type="match status" value="1"/>
</dbReference>
<sequence>MLTIEGLTIRTKAKTIVEQLELAIHPGEWCALAGESGSGKSMTAFAIGGLLPASVSAEGIIMWNDENLLALPVKQRRSLLGSEISYIFQDYHGAFTPFLRVGSQLDELMCAHGKQDRKARKQRCIEVLEHVQLPAERVYRSYPFELSGGQLQRAAIAAALLLKPKLLIADEPTTALDTLTAHRVLQLIDQIRMETGISVLWITHDLRHVRKYADRIAVMRTGVLVEAGQTQAVLDHPVHPYTRRLLAAIPPLSPGAPSRLPCNSTDEQLAPERSTIHE</sequence>
<dbReference type="InterPro" id="IPR013563">
    <property type="entry name" value="Oligopep_ABC_C"/>
</dbReference>
<dbReference type="Proteomes" id="UP000254400">
    <property type="component" value="Unassembled WGS sequence"/>
</dbReference>
<evidence type="ECO:0000256" key="2">
    <source>
        <dbReference type="ARBA" id="ARBA00005417"/>
    </source>
</evidence>
<protein>
    <submittedName>
        <fullName evidence="12">Phosphate import ATP-binding protein pstB</fullName>
        <ecNumber evidence="12">3.6.3.-</ecNumber>
        <ecNumber evidence="12">3.6.3.27</ecNumber>
    </submittedName>
</protein>
<dbReference type="SMART" id="SM00382">
    <property type="entry name" value="AAA"/>
    <property type="match status" value="1"/>
</dbReference>
<dbReference type="InterPro" id="IPR003593">
    <property type="entry name" value="AAA+_ATPase"/>
</dbReference>
<dbReference type="PANTHER" id="PTHR43297">
    <property type="entry name" value="OLIGOPEPTIDE TRANSPORT ATP-BINDING PROTEIN APPD"/>
    <property type="match status" value="1"/>
</dbReference>
<evidence type="ECO:0000259" key="11">
    <source>
        <dbReference type="PROSITE" id="PS50893"/>
    </source>
</evidence>
<dbReference type="Gene3D" id="3.40.50.300">
    <property type="entry name" value="P-loop containing nucleotide triphosphate hydrolases"/>
    <property type="match status" value="1"/>
</dbReference>
<feature type="region of interest" description="Disordered" evidence="10">
    <location>
        <begin position="256"/>
        <end position="278"/>
    </location>
</feature>
<dbReference type="GO" id="GO:0005886">
    <property type="term" value="C:plasma membrane"/>
    <property type="evidence" value="ECO:0007669"/>
    <property type="project" value="UniProtKB-SubCell"/>
</dbReference>
<keyword evidence="4" id="KW-1003">Cell membrane</keyword>
<keyword evidence="3" id="KW-0813">Transport</keyword>
<evidence type="ECO:0000256" key="4">
    <source>
        <dbReference type="ARBA" id="ARBA00022475"/>
    </source>
</evidence>
<accession>A0A378Y0H4</accession>
<keyword evidence="5" id="KW-0997">Cell inner membrane</keyword>
<keyword evidence="8" id="KW-1278">Translocase</keyword>
<evidence type="ECO:0000256" key="3">
    <source>
        <dbReference type="ARBA" id="ARBA00022448"/>
    </source>
</evidence>
<dbReference type="GO" id="GO:0005524">
    <property type="term" value="F:ATP binding"/>
    <property type="evidence" value="ECO:0007669"/>
    <property type="project" value="UniProtKB-KW"/>
</dbReference>
<evidence type="ECO:0000256" key="7">
    <source>
        <dbReference type="ARBA" id="ARBA00022840"/>
    </source>
</evidence>
<proteinExistence type="inferred from homology"/>
<dbReference type="Pfam" id="PF00005">
    <property type="entry name" value="ABC_tran"/>
    <property type="match status" value="1"/>
</dbReference>
<dbReference type="PANTHER" id="PTHR43297:SF14">
    <property type="entry name" value="ATPASE AAA-TYPE CORE DOMAIN-CONTAINING PROTEIN"/>
    <property type="match status" value="1"/>
</dbReference>
<evidence type="ECO:0000256" key="10">
    <source>
        <dbReference type="SAM" id="MobiDB-lite"/>
    </source>
</evidence>
<organism evidence="12 13">
    <name type="scientific">Paenibacillus polymyxa</name>
    <name type="common">Bacillus polymyxa</name>
    <dbReference type="NCBI Taxonomy" id="1406"/>
    <lineage>
        <taxon>Bacteria</taxon>
        <taxon>Bacillati</taxon>
        <taxon>Bacillota</taxon>
        <taxon>Bacilli</taxon>
        <taxon>Bacillales</taxon>
        <taxon>Paenibacillaceae</taxon>
        <taxon>Paenibacillus</taxon>
    </lineage>
</organism>
<dbReference type="InterPro" id="IPR017871">
    <property type="entry name" value="ABC_transporter-like_CS"/>
</dbReference>
<evidence type="ECO:0000313" key="12">
    <source>
        <dbReference type="EMBL" id="SUA69837.1"/>
    </source>
</evidence>
<dbReference type="GeneID" id="93346088"/>
<gene>
    <name evidence="12" type="primary">pstB7</name>
    <name evidence="12" type="ORF">NCTC10343_02703</name>
</gene>
<feature type="domain" description="ABC transporter" evidence="11">
    <location>
        <begin position="2"/>
        <end position="246"/>
    </location>
</feature>
<comment type="similarity">
    <text evidence="2">Belongs to the ABC transporter superfamily.</text>
</comment>
<dbReference type="InterPro" id="IPR027417">
    <property type="entry name" value="P-loop_NTPase"/>
</dbReference>
<dbReference type="EC" id="3.6.3.-" evidence="12"/>
<dbReference type="InterPro" id="IPR003439">
    <property type="entry name" value="ABC_transporter-like_ATP-bd"/>
</dbReference>